<dbReference type="PROSITE" id="PS50943">
    <property type="entry name" value="HTH_CROC1"/>
    <property type="match status" value="1"/>
</dbReference>
<dbReference type="Pfam" id="PF01381">
    <property type="entry name" value="HTH_3"/>
    <property type="match status" value="1"/>
</dbReference>
<sequence length="113" mass="13083">MSFPARLKALRRQRQWTQEQLGKKVNVTKASISCYEKGTRTPDLETLHRLADVLEVSTDYLLGRESNAATLPRSDTHDPALCQWFDELLKAPKECREELRKIWEIIKGRGKSE</sequence>
<keyword evidence="1" id="KW-0238">DNA-binding</keyword>
<accession>A0A8J2YCH3</accession>
<dbReference type="InterPro" id="IPR010982">
    <property type="entry name" value="Lambda_DNA-bd_dom_sf"/>
</dbReference>
<dbReference type="RefSeq" id="WP_188646486.1">
    <property type="nucleotide sequence ID" value="NZ_BMHQ01000002.1"/>
</dbReference>
<dbReference type="PANTHER" id="PTHR46558">
    <property type="entry name" value="TRACRIPTIONAL REGULATORY PROTEIN-RELATED-RELATED"/>
    <property type="match status" value="1"/>
</dbReference>
<name>A0A8J2YCH3_9BACL</name>
<dbReference type="SUPFAM" id="SSF47413">
    <property type="entry name" value="lambda repressor-like DNA-binding domains"/>
    <property type="match status" value="1"/>
</dbReference>
<dbReference type="SMART" id="SM00530">
    <property type="entry name" value="HTH_XRE"/>
    <property type="match status" value="1"/>
</dbReference>
<evidence type="ECO:0000313" key="3">
    <source>
        <dbReference type="EMBL" id="GGE08053.1"/>
    </source>
</evidence>
<dbReference type="Gene3D" id="1.10.260.40">
    <property type="entry name" value="lambda repressor-like DNA-binding domains"/>
    <property type="match status" value="1"/>
</dbReference>
<evidence type="ECO:0000256" key="1">
    <source>
        <dbReference type="ARBA" id="ARBA00023125"/>
    </source>
</evidence>
<evidence type="ECO:0000259" key="2">
    <source>
        <dbReference type="PROSITE" id="PS50943"/>
    </source>
</evidence>
<feature type="domain" description="HTH cro/C1-type" evidence="2">
    <location>
        <begin position="7"/>
        <end position="61"/>
    </location>
</feature>
<dbReference type="AlphaFoldDB" id="A0A8J2YCH3"/>
<dbReference type="PANTHER" id="PTHR46558:SF11">
    <property type="entry name" value="HTH-TYPE TRANSCRIPTIONAL REGULATOR XRE"/>
    <property type="match status" value="1"/>
</dbReference>
<organism evidence="3 4">
    <name type="scientific">Marinithermofilum abyssi</name>
    <dbReference type="NCBI Taxonomy" id="1571185"/>
    <lineage>
        <taxon>Bacteria</taxon>
        <taxon>Bacillati</taxon>
        <taxon>Bacillota</taxon>
        <taxon>Bacilli</taxon>
        <taxon>Bacillales</taxon>
        <taxon>Thermoactinomycetaceae</taxon>
        <taxon>Marinithermofilum</taxon>
    </lineage>
</organism>
<dbReference type="CDD" id="cd00093">
    <property type="entry name" value="HTH_XRE"/>
    <property type="match status" value="1"/>
</dbReference>
<comment type="caution">
    <text evidence="3">The sequence shown here is derived from an EMBL/GenBank/DDBJ whole genome shotgun (WGS) entry which is preliminary data.</text>
</comment>
<proteinExistence type="predicted"/>
<dbReference type="InterPro" id="IPR001387">
    <property type="entry name" value="Cro/C1-type_HTH"/>
</dbReference>
<gene>
    <name evidence="3" type="ORF">GCM10011571_06610</name>
</gene>
<evidence type="ECO:0000313" key="4">
    <source>
        <dbReference type="Proteomes" id="UP000625210"/>
    </source>
</evidence>
<reference evidence="3" key="2">
    <citation type="submission" date="2020-09" db="EMBL/GenBank/DDBJ databases">
        <authorList>
            <person name="Sun Q."/>
            <person name="Zhou Y."/>
        </authorList>
    </citation>
    <scope>NUCLEOTIDE SEQUENCE</scope>
    <source>
        <strain evidence="3">CGMCC 1.15179</strain>
    </source>
</reference>
<dbReference type="Proteomes" id="UP000625210">
    <property type="component" value="Unassembled WGS sequence"/>
</dbReference>
<keyword evidence="4" id="KW-1185">Reference proteome</keyword>
<protein>
    <recommendedName>
        <fullName evidence="2">HTH cro/C1-type domain-containing protein</fullName>
    </recommendedName>
</protein>
<dbReference type="GO" id="GO:0003677">
    <property type="term" value="F:DNA binding"/>
    <property type="evidence" value="ECO:0007669"/>
    <property type="project" value="UniProtKB-KW"/>
</dbReference>
<reference evidence="3" key="1">
    <citation type="journal article" date="2014" name="Int. J. Syst. Evol. Microbiol.">
        <title>Complete genome sequence of Corynebacterium casei LMG S-19264T (=DSM 44701T), isolated from a smear-ripened cheese.</title>
        <authorList>
            <consortium name="US DOE Joint Genome Institute (JGI-PGF)"/>
            <person name="Walter F."/>
            <person name="Albersmeier A."/>
            <person name="Kalinowski J."/>
            <person name="Ruckert C."/>
        </authorList>
    </citation>
    <scope>NUCLEOTIDE SEQUENCE</scope>
    <source>
        <strain evidence="3">CGMCC 1.15179</strain>
    </source>
</reference>
<dbReference type="EMBL" id="BMHQ01000002">
    <property type="protein sequence ID" value="GGE08053.1"/>
    <property type="molecule type" value="Genomic_DNA"/>
</dbReference>